<dbReference type="EMBL" id="OU503050">
    <property type="protein sequence ID" value="CAI9778109.1"/>
    <property type="molecule type" value="Genomic_DNA"/>
</dbReference>
<dbReference type="SUPFAM" id="SSF49562">
    <property type="entry name" value="C2 domain (Calcium/lipid-binding domain, CaLB)"/>
    <property type="match status" value="1"/>
</dbReference>
<organism evidence="1 2">
    <name type="scientific">Fraxinus pennsylvanica</name>
    <dbReference type="NCBI Taxonomy" id="56036"/>
    <lineage>
        <taxon>Eukaryota</taxon>
        <taxon>Viridiplantae</taxon>
        <taxon>Streptophyta</taxon>
        <taxon>Embryophyta</taxon>
        <taxon>Tracheophyta</taxon>
        <taxon>Spermatophyta</taxon>
        <taxon>Magnoliopsida</taxon>
        <taxon>eudicotyledons</taxon>
        <taxon>Gunneridae</taxon>
        <taxon>Pentapetalae</taxon>
        <taxon>asterids</taxon>
        <taxon>lamiids</taxon>
        <taxon>Lamiales</taxon>
        <taxon>Oleaceae</taxon>
        <taxon>Oleeae</taxon>
        <taxon>Fraxinus</taxon>
    </lineage>
</organism>
<dbReference type="AlphaFoldDB" id="A0AAD1ZYC8"/>
<gene>
    <name evidence="1" type="ORF">FPE_LOCUS25539</name>
</gene>
<dbReference type="Proteomes" id="UP000834106">
    <property type="component" value="Chromosome 15"/>
</dbReference>
<protein>
    <submittedName>
        <fullName evidence="1">Uncharacterized protein</fullName>
    </submittedName>
</protein>
<keyword evidence="2" id="KW-1185">Reference proteome</keyword>
<name>A0AAD1ZYC8_9LAMI</name>
<proteinExistence type="predicted"/>
<reference evidence="1" key="1">
    <citation type="submission" date="2023-05" db="EMBL/GenBank/DDBJ databases">
        <authorList>
            <person name="Huff M."/>
        </authorList>
    </citation>
    <scope>NUCLEOTIDE SEQUENCE</scope>
</reference>
<sequence>MEYALGEAAVQQEGINLSIKLYCKRKLGDRFIGEVNIPLKKLFGNGLSAENISYAVAGAPRGRLNISYRFSDSIFVKKPSRWNKALELGFLILLGGAFLLLEGEEDKENPVLTDTRDVVVVDDNDVFTMPLIRMEETIFKIAKH</sequence>
<evidence type="ECO:0000313" key="1">
    <source>
        <dbReference type="EMBL" id="CAI9778109.1"/>
    </source>
</evidence>
<evidence type="ECO:0000313" key="2">
    <source>
        <dbReference type="Proteomes" id="UP000834106"/>
    </source>
</evidence>
<dbReference type="InterPro" id="IPR035892">
    <property type="entry name" value="C2_domain_sf"/>
</dbReference>
<accession>A0AAD1ZYC8</accession>